<gene>
    <name evidence="4" type="ORF">Cfor_05357</name>
</gene>
<dbReference type="Proteomes" id="UP000502823">
    <property type="component" value="Unassembled WGS sequence"/>
</dbReference>
<dbReference type="InterPro" id="IPR036291">
    <property type="entry name" value="NAD(P)-bd_dom_sf"/>
</dbReference>
<organism evidence="4 5">
    <name type="scientific">Coptotermes formosanus</name>
    <name type="common">Formosan subterranean termite</name>
    <dbReference type="NCBI Taxonomy" id="36987"/>
    <lineage>
        <taxon>Eukaryota</taxon>
        <taxon>Metazoa</taxon>
        <taxon>Ecdysozoa</taxon>
        <taxon>Arthropoda</taxon>
        <taxon>Hexapoda</taxon>
        <taxon>Insecta</taxon>
        <taxon>Pterygota</taxon>
        <taxon>Neoptera</taxon>
        <taxon>Polyneoptera</taxon>
        <taxon>Dictyoptera</taxon>
        <taxon>Blattodea</taxon>
        <taxon>Blattoidea</taxon>
        <taxon>Termitoidae</taxon>
        <taxon>Rhinotermitidae</taxon>
        <taxon>Coptotermes</taxon>
    </lineage>
</organism>
<reference evidence="5" key="1">
    <citation type="submission" date="2020-01" db="EMBL/GenBank/DDBJ databases">
        <title>Draft genome sequence of the Termite Coptotermes fromosanus.</title>
        <authorList>
            <person name="Itakura S."/>
            <person name="Yosikawa Y."/>
            <person name="Umezawa K."/>
        </authorList>
    </citation>
    <scope>NUCLEOTIDE SEQUENCE [LARGE SCALE GENOMIC DNA]</scope>
</reference>
<keyword evidence="3" id="KW-0472">Membrane</keyword>
<dbReference type="Gene3D" id="3.40.50.720">
    <property type="entry name" value="NAD(P)-binding Rossmann-like Domain"/>
    <property type="match status" value="1"/>
</dbReference>
<evidence type="ECO:0000313" key="4">
    <source>
        <dbReference type="EMBL" id="GFG40858.1"/>
    </source>
</evidence>
<keyword evidence="3" id="KW-1133">Transmembrane helix</keyword>
<keyword evidence="3" id="KW-0812">Transmembrane</keyword>
<evidence type="ECO:0000256" key="2">
    <source>
        <dbReference type="ARBA" id="ARBA00023002"/>
    </source>
</evidence>
<accession>A0A6L2QCF3</accession>
<dbReference type="PRINTS" id="PR00081">
    <property type="entry name" value="GDHRDH"/>
</dbReference>
<sequence length="301" mass="33455">MFSILQLTWSPAVMLLQVYSFLVLIYDTFCLAFMVIKASTESFYHVFFPPRQKSVAGEIVLIAGAGRGVGRELAIQFSMLGATVICWDIQSDNNEETAMIADLLGYGVGKAYAYTCDVTNRDQVIKVADRIVKEVGSATVVINCCNLPSPRVLTESPAPDVCKTLDVGVMSHFWILQAFLPSMQRRRHGHIVMLTSVAGLTGINNLVPLSTVQFAVQGLAESLIEELRNYKTSGDVKLTLVHIYPFIVDKEMSTSIQLRIPSYFGTIEPAAAAREIIRAMRQDYMEVSIPRYLLYVGRVVR</sequence>
<comment type="similarity">
    <text evidence="1">Belongs to the short-chain dehydrogenases/reductases (SDR) family.</text>
</comment>
<evidence type="ECO:0000256" key="3">
    <source>
        <dbReference type="SAM" id="Phobius"/>
    </source>
</evidence>
<dbReference type="InParanoid" id="A0A6L2QCF3"/>
<feature type="transmembrane region" description="Helical" evidence="3">
    <location>
        <begin position="12"/>
        <end position="36"/>
    </location>
</feature>
<dbReference type="GO" id="GO:0005811">
    <property type="term" value="C:lipid droplet"/>
    <property type="evidence" value="ECO:0007669"/>
    <property type="project" value="TreeGrafter"/>
</dbReference>
<dbReference type="Pfam" id="PF00106">
    <property type="entry name" value="adh_short"/>
    <property type="match status" value="1"/>
</dbReference>
<evidence type="ECO:0000313" key="5">
    <source>
        <dbReference type="Proteomes" id="UP000502823"/>
    </source>
</evidence>
<protein>
    <submittedName>
        <fullName evidence="4">Uncharacterized protein</fullName>
    </submittedName>
</protein>
<keyword evidence="5" id="KW-1185">Reference proteome</keyword>
<dbReference type="PANTHER" id="PTHR24322">
    <property type="entry name" value="PKSB"/>
    <property type="match status" value="1"/>
</dbReference>
<name>A0A6L2QCF3_COPFO</name>
<dbReference type="AlphaFoldDB" id="A0A6L2QCF3"/>
<dbReference type="GO" id="GO:0016616">
    <property type="term" value="F:oxidoreductase activity, acting on the CH-OH group of donors, NAD or NADP as acceptor"/>
    <property type="evidence" value="ECO:0007669"/>
    <property type="project" value="TreeGrafter"/>
</dbReference>
<evidence type="ECO:0000256" key="1">
    <source>
        <dbReference type="ARBA" id="ARBA00006484"/>
    </source>
</evidence>
<comment type="caution">
    <text evidence="4">The sequence shown here is derived from an EMBL/GenBank/DDBJ whole genome shotgun (WGS) entry which is preliminary data.</text>
</comment>
<dbReference type="PANTHER" id="PTHR24322:SF736">
    <property type="entry name" value="RETINOL DEHYDROGENASE 10"/>
    <property type="match status" value="1"/>
</dbReference>
<dbReference type="SUPFAM" id="SSF51735">
    <property type="entry name" value="NAD(P)-binding Rossmann-fold domains"/>
    <property type="match status" value="1"/>
</dbReference>
<dbReference type="InterPro" id="IPR002347">
    <property type="entry name" value="SDR_fam"/>
</dbReference>
<proteinExistence type="inferred from homology"/>
<dbReference type="EMBL" id="BLKM01002677">
    <property type="protein sequence ID" value="GFG40858.1"/>
    <property type="molecule type" value="Genomic_DNA"/>
</dbReference>
<keyword evidence="2" id="KW-0560">Oxidoreductase</keyword>
<dbReference type="OrthoDB" id="5840532at2759"/>